<organism evidence="2 3">
    <name type="scientific">Pseudoalteromonas obscura</name>
    <dbReference type="NCBI Taxonomy" id="3048491"/>
    <lineage>
        <taxon>Bacteria</taxon>
        <taxon>Pseudomonadati</taxon>
        <taxon>Pseudomonadota</taxon>
        <taxon>Gammaproteobacteria</taxon>
        <taxon>Alteromonadales</taxon>
        <taxon>Pseudoalteromonadaceae</taxon>
        <taxon>Pseudoalteromonas</taxon>
    </lineage>
</organism>
<dbReference type="EMBL" id="JASJUT010000002">
    <property type="protein sequence ID" value="MDK2594378.1"/>
    <property type="molecule type" value="Genomic_DNA"/>
</dbReference>
<name>A0ABT7EH58_9GAMM</name>
<evidence type="ECO:0000259" key="1">
    <source>
        <dbReference type="Pfam" id="PF04447"/>
    </source>
</evidence>
<comment type="caution">
    <text evidence="2">The sequence shown here is derived from an EMBL/GenBank/DDBJ whole genome shotgun (WGS) entry which is preliminary data.</text>
</comment>
<accession>A0ABT7EH58</accession>
<feature type="domain" description="dATP/dGTP diphosphohydrolase MazZ" evidence="1">
    <location>
        <begin position="10"/>
        <end position="71"/>
    </location>
</feature>
<keyword evidence="3" id="KW-1185">Reference proteome</keyword>
<reference evidence="2 3" key="1">
    <citation type="submission" date="2023-05" db="EMBL/GenBank/DDBJ databases">
        <title>Pseudoalteromonas ardens sp. nov., Pseudoalteromonas obscura sp. nov., and Pseudoalteromonas umbrosa sp. nov., isolated from the coral Montipora capitata.</title>
        <authorList>
            <person name="Thomas E.M."/>
            <person name="Smith E.M."/>
            <person name="Papke E."/>
            <person name="Shlafstein M.D."/>
            <person name="Oline D.K."/>
            <person name="Videau P."/>
            <person name="Saw J.H."/>
            <person name="Strangman W.K."/>
            <person name="Ushijima B."/>
        </authorList>
    </citation>
    <scope>NUCLEOTIDE SEQUENCE [LARGE SCALE GENOMIC DNA]</scope>
    <source>
        <strain evidence="2 3">P94</strain>
    </source>
</reference>
<proteinExistence type="predicted"/>
<gene>
    <name evidence="2" type="ORF">QNM18_04770</name>
</gene>
<dbReference type="Proteomes" id="UP001231915">
    <property type="component" value="Unassembled WGS sequence"/>
</dbReference>
<dbReference type="Pfam" id="PF04447">
    <property type="entry name" value="dATP-dGTP_PPHyd"/>
    <property type="match status" value="2"/>
</dbReference>
<protein>
    <submittedName>
        <fullName evidence="2">DUF550 domain-containing protein</fullName>
    </submittedName>
</protein>
<dbReference type="RefSeq" id="WP_284136530.1">
    <property type="nucleotide sequence ID" value="NZ_JASJUT010000002.1"/>
</dbReference>
<dbReference type="InterPro" id="IPR007538">
    <property type="entry name" value="dATP/dGTP_dipphydrolase_MazZ"/>
</dbReference>
<evidence type="ECO:0000313" key="2">
    <source>
        <dbReference type="EMBL" id="MDK2594378.1"/>
    </source>
</evidence>
<feature type="domain" description="dATP/dGTP diphosphohydrolase MazZ" evidence="1">
    <location>
        <begin position="126"/>
        <end position="161"/>
    </location>
</feature>
<sequence length="163" mass="19201">MLLDLLIEQRDFSLKAFGPHPRLKGVHDHLTKELQELKNSPEDLSEWADCVLLSLDGAMRAGATPVELNQFLKLENIHNDKYHYRGQWHELRRDLGHLKTCNHLEIWKSWAMIFFKFLIAAINRNFTIEQVIDAAKQKLQLNKQRDWPDWQTAPENQAIEHVK</sequence>
<evidence type="ECO:0000313" key="3">
    <source>
        <dbReference type="Proteomes" id="UP001231915"/>
    </source>
</evidence>